<name>L8WHV0_THACA</name>
<dbReference type="EMBL" id="AFRT01003583">
    <property type="protein sequence ID" value="ELU36363.1"/>
    <property type="molecule type" value="Genomic_DNA"/>
</dbReference>
<dbReference type="STRING" id="983506.L8WHV0"/>
<accession>L8WHV0</accession>
<gene>
    <name evidence="1" type="ORF">AG1IA_09606</name>
</gene>
<reference evidence="1 2" key="1">
    <citation type="journal article" date="2013" name="Nat. Commun.">
        <title>The evolution and pathogenic mechanisms of the rice sheath blight pathogen.</title>
        <authorList>
            <person name="Zheng A."/>
            <person name="Lin R."/>
            <person name="Xu L."/>
            <person name="Qin P."/>
            <person name="Tang C."/>
            <person name="Ai P."/>
            <person name="Zhang D."/>
            <person name="Liu Y."/>
            <person name="Sun Z."/>
            <person name="Feng H."/>
            <person name="Wang Y."/>
            <person name="Chen Y."/>
            <person name="Liang X."/>
            <person name="Fu R."/>
            <person name="Li Q."/>
            <person name="Zhang J."/>
            <person name="Yu X."/>
            <person name="Xie Z."/>
            <person name="Ding L."/>
            <person name="Guan P."/>
            <person name="Tang J."/>
            <person name="Liang Y."/>
            <person name="Wang S."/>
            <person name="Deng Q."/>
            <person name="Li S."/>
            <person name="Zhu J."/>
            <person name="Wang L."/>
            <person name="Liu H."/>
            <person name="Li P."/>
        </authorList>
    </citation>
    <scope>NUCLEOTIDE SEQUENCE [LARGE SCALE GENOMIC DNA]</scope>
    <source>
        <strain evidence="2">AG-1 IA</strain>
    </source>
</reference>
<protein>
    <recommendedName>
        <fullName evidence="3">Protein kinase domain-containing protein</fullName>
    </recommendedName>
</protein>
<evidence type="ECO:0000313" key="1">
    <source>
        <dbReference type="EMBL" id="ELU36363.1"/>
    </source>
</evidence>
<comment type="caution">
    <text evidence="1">The sequence shown here is derived from an EMBL/GenBank/DDBJ whole genome shotgun (WGS) entry which is preliminary data.</text>
</comment>
<evidence type="ECO:0000313" key="2">
    <source>
        <dbReference type="Proteomes" id="UP000011668"/>
    </source>
</evidence>
<evidence type="ECO:0008006" key="3">
    <source>
        <dbReference type="Google" id="ProtNLM"/>
    </source>
</evidence>
<sequence length="401" mass="46593">MRTSMDNKGTPSFPTRASHVLCCLAVRIEDLPKLALPYSGTVKPTGMPFEYEYVSDEMAAAYAEAAKTGINDRWGLSSNEQSWVKYQPYLLEQGYQLRPRYRPGWVRSWDGTRRNPRVHEDSLTIESFRIMDAVRETDGKRVIIKAFDTRMTPSELSVLQYLSEETIQSNPRNHCAGALDSFPIPDRDGWMFIVMDTYYSLSIVPFETVGEVVEMVRQLLENTPHPHPNYSFLTEDGRDYIEFYPRREHSVKYYFIDFGLATLFPSYTERTLVVGAEGRERDIPELSTPDVPYDPFKVDICIIGRFLSRDFYEKSNRSLYFLEPLVKRFTDTNPTQRPTADEAFADFELIREMLEPRILARALNPNIFQSAMYSLSDGLHWTFNWFARAILRRQPERIALP</sequence>
<organism evidence="1 2">
    <name type="scientific">Thanatephorus cucumeris (strain AG1-IA)</name>
    <name type="common">Rice sheath blight fungus</name>
    <name type="synonym">Rhizoctonia solani</name>
    <dbReference type="NCBI Taxonomy" id="983506"/>
    <lineage>
        <taxon>Eukaryota</taxon>
        <taxon>Fungi</taxon>
        <taxon>Dikarya</taxon>
        <taxon>Basidiomycota</taxon>
        <taxon>Agaricomycotina</taxon>
        <taxon>Agaricomycetes</taxon>
        <taxon>Cantharellales</taxon>
        <taxon>Ceratobasidiaceae</taxon>
        <taxon>Rhizoctonia</taxon>
        <taxon>Rhizoctonia solani AG-1</taxon>
    </lineage>
</organism>
<dbReference type="Proteomes" id="UP000011668">
    <property type="component" value="Unassembled WGS sequence"/>
</dbReference>
<dbReference type="OMA" id="APERMIN"/>
<dbReference type="OrthoDB" id="5987198at2759"/>
<proteinExistence type="predicted"/>
<dbReference type="AlphaFoldDB" id="L8WHV0"/>
<keyword evidence="2" id="KW-1185">Reference proteome</keyword>
<dbReference type="HOGENOM" id="CLU_044121_2_1_1"/>